<evidence type="ECO:0000313" key="3">
    <source>
        <dbReference type="Proteomes" id="UP000002350"/>
    </source>
</evidence>
<feature type="domain" description="TehB/YeaR-like" evidence="1">
    <location>
        <begin position="12"/>
        <end position="92"/>
    </location>
</feature>
<evidence type="ECO:0000313" key="2">
    <source>
        <dbReference type="EMBL" id="BAJ00788.1"/>
    </source>
</evidence>
<dbReference type="Pfam" id="PF09313">
    <property type="entry name" value="TehB-like"/>
    <property type="match status" value="1"/>
</dbReference>
<sequence>MSCVPKGYKSYKSSDIYTIASIPEALAQPHFTKAGIYEQIHVLQGEVKFYGYQGKHLQAEKEVLIKADETAISHPNYWHKIEPLTYDTQFEVTFYAKPKLL</sequence>
<protein>
    <recommendedName>
        <fullName evidence="1">TehB/YeaR-like domain-containing protein</fullName>
    </recommendedName>
</protein>
<dbReference type="InterPro" id="IPR015392">
    <property type="entry name" value="TehB/YeaR-like_dom"/>
</dbReference>
<dbReference type="HOGENOM" id="CLU_147375_1_0_6"/>
<dbReference type="AlphaFoldDB" id="D4ZGI9"/>
<dbReference type="KEGG" id="svo:SVI_0817"/>
<dbReference type="STRING" id="637905.SVI_0817"/>
<dbReference type="EMBL" id="AP011177">
    <property type="protein sequence ID" value="BAJ00788.1"/>
    <property type="molecule type" value="Genomic_DNA"/>
</dbReference>
<proteinExistence type="predicted"/>
<evidence type="ECO:0000259" key="1">
    <source>
        <dbReference type="Pfam" id="PF09313"/>
    </source>
</evidence>
<dbReference type="OrthoDB" id="6506618at2"/>
<dbReference type="InterPro" id="IPR014710">
    <property type="entry name" value="RmlC-like_jellyroll"/>
</dbReference>
<name>D4ZGI9_SHEVD</name>
<gene>
    <name evidence="2" type="ordered locus">SVI_0817</name>
</gene>
<dbReference type="Gene3D" id="2.60.120.10">
    <property type="entry name" value="Jelly Rolls"/>
    <property type="match status" value="1"/>
</dbReference>
<accession>D4ZGI9</accession>
<dbReference type="RefSeq" id="WP_013050099.1">
    <property type="nucleotide sequence ID" value="NC_014012.1"/>
</dbReference>
<dbReference type="Proteomes" id="UP000002350">
    <property type="component" value="Chromosome"/>
</dbReference>
<keyword evidence="3" id="KW-1185">Reference proteome</keyword>
<organism evidence="2 3">
    <name type="scientific">Shewanella violacea (strain JCM 10179 / CIP 106290 / LMG 19151 / DSS12)</name>
    <dbReference type="NCBI Taxonomy" id="637905"/>
    <lineage>
        <taxon>Bacteria</taxon>
        <taxon>Pseudomonadati</taxon>
        <taxon>Pseudomonadota</taxon>
        <taxon>Gammaproteobacteria</taxon>
        <taxon>Alteromonadales</taxon>
        <taxon>Shewanellaceae</taxon>
        <taxon>Shewanella</taxon>
    </lineage>
</organism>
<dbReference type="SUPFAM" id="SSF51197">
    <property type="entry name" value="Clavaminate synthase-like"/>
    <property type="match status" value="1"/>
</dbReference>
<dbReference type="eggNOG" id="COG3615">
    <property type="taxonomic scope" value="Bacteria"/>
</dbReference>
<reference evidence="3" key="1">
    <citation type="journal article" date="2010" name="Mol. Biosyst.">
        <title>Complete genome sequence and comparative analysis of Shewanella violacea, a psychrophilic and piezophilic bacterium from deep sea floor sediments.</title>
        <authorList>
            <person name="Aono E."/>
            <person name="Baba T."/>
            <person name="Ara T."/>
            <person name="Nishi T."/>
            <person name="Nakamichi T."/>
            <person name="Inamoto E."/>
            <person name="Toyonaga H."/>
            <person name="Hasegawa M."/>
            <person name="Takai Y."/>
            <person name="Okumura Y."/>
            <person name="Baba M."/>
            <person name="Tomita M."/>
            <person name="Kato C."/>
            <person name="Oshima T."/>
            <person name="Nakasone K."/>
            <person name="Mori H."/>
        </authorList>
    </citation>
    <scope>NUCLEOTIDE SEQUENCE [LARGE SCALE GENOMIC DNA]</scope>
    <source>
        <strain evidence="3">JCM 10179 / CIP 106290 / LMG 19151 / DSS12</strain>
    </source>
</reference>